<dbReference type="AlphaFoldDB" id="A0A0M5J9U6"/>
<keyword evidence="4" id="KW-1185">Reference proteome</keyword>
<keyword evidence="1" id="KW-0802">TPR repeat</keyword>
<dbReference type="PANTHER" id="PTHR46540:SF1">
    <property type="entry name" value="TETRATRICOPEPTIDE REPEAT PROTEIN 12"/>
    <property type="match status" value="1"/>
</dbReference>
<feature type="repeat" description="TPR" evidence="1">
    <location>
        <begin position="109"/>
        <end position="142"/>
    </location>
</feature>
<feature type="compositionally biased region" description="Basic and acidic residues" evidence="2">
    <location>
        <begin position="89"/>
        <end position="111"/>
    </location>
</feature>
<dbReference type="Gene3D" id="1.25.40.10">
    <property type="entry name" value="Tetratricopeptide repeat domain"/>
    <property type="match status" value="1"/>
</dbReference>
<dbReference type="SUPFAM" id="SSF48452">
    <property type="entry name" value="TPR-like"/>
    <property type="match status" value="1"/>
</dbReference>
<gene>
    <name evidence="3" type="ORF">Dbus_chr3Rg2411</name>
</gene>
<evidence type="ECO:0000313" key="4">
    <source>
        <dbReference type="Proteomes" id="UP000494163"/>
    </source>
</evidence>
<dbReference type="GO" id="GO:0005813">
    <property type="term" value="C:centrosome"/>
    <property type="evidence" value="ECO:0007669"/>
    <property type="project" value="TreeGrafter"/>
</dbReference>
<dbReference type="PROSITE" id="PS50005">
    <property type="entry name" value="TPR"/>
    <property type="match status" value="1"/>
</dbReference>
<dbReference type="EMBL" id="CP012526">
    <property type="protein sequence ID" value="ALC47661.1"/>
    <property type="molecule type" value="Genomic_DNA"/>
</dbReference>
<feature type="compositionally biased region" description="Basic and acidic residues" evidence="2">
    <location>
        <begin position="62"/>
        <end position="72"/>
    </location>
</feature>
<dbReference type="InterPro" id="IPR019734">
    <property type="entry name" value="TPR_rpt"/>
</dbReference>
<dbReference type="OrthoDB" id="2017782at2759"/>
<dbReference type="GO" id="GO:0007288">
    <property type="term" value="P:sperm axoneme assembly"/>
    <property type="evidence" value="ECO:0007669"/>
    <property type="project" value="TreeGrafter"/>
</dbReference>
<name>A0A0M5J9U6_DROBS</name>
<organism evidence="3 4">
    <name type="scientific">Drosophila busckii</name>
    <name type="common">Fruit fly</name>
    <dbReference type="NCBI Taxonomy" id="30019"/>
    <lineage>
        <taxon>Eukaryota</taxon>
        <taxon>Metazoa</taxon>
        <taxon>Ecdysozoa</taxon>
        <taxon>Arthropoda</taxon>
        <taxon>Hexapoda</taxon>
        <taxon>Insecta</taxon>
        <taxon>Pterygota</taxon>
        <taxon>Neoptera</taxon>
        <taxon>Endopterygota</taxon>
        <taxon>Diptera</taxon>
        <taxon>Brachycera</taxon>
        <taxon>Muscomorpha</taxon>
        <taxon>Ephydroidea</taxon>
        <taxon>Drosophilidae</taxon>
        <taxon>Drosophila</taxon>
    </lineage>
</organism>
<dbReference type="GO" id="GO:0005737">
    <property type="term" value="C:cytoplasm"/>
    <property type="evidence" value="ECO:0007669"/>
    <property type="project" value="TreeGrafter"/>
</dbReference>
<proteinExistence type="predicted"/>
<evidence type="ECO:0000256" key="1">
    <source>
        <dbReference type="PROSITE-ProRule" id="PRU00339"/>
    </source>
</evidence>
<dbReference type="SMR" id="A0A0M5J9U6"/>
<dbReference type="InterPro" id="IPR043195">
    <property type="entry name" value="TTC12"/>
</dbReference>
<dbReference type="GO" id="GO:0070286">
    <property type="term" value="P:axonemal dynein complex assembly"/>
    <property type="evidence" value="ECO:0007669"/>
    <property type="project" value="TreeGrafter"/>
</dbReference>
<accession>A0A0M5J9U6</accession>
<protein>
    <submittedName>
        <fullName evidence="3">CG34297</fullName>
    </submittedName>
</protein>
<dbReference type="SMART" id="SM00028">
    <property type="entry name" value="TPR"/>
    <property type="match status" value="3"/>
</dbReference>
<dbReference type="Proteomes" id="UP000494163">
    <property type="component" value="Chromosome 3R"/>
</dbReference>
<dbReference type="InterPro" id="IPR011990">
    <property type="entry name" value="TPR-like_helical_dom_sf"/>
</dbReference>
<feature type="region of interest" description="Disordered" evidence="2">
    <location>
        <begin position="62"/>
        <end position="120"/>
    </location>
</feature>
<dbReference type="STRING" id="30019.A0A0M5J9U6"/>
<dbReference type="OMA" id="WLYQAHA"/>
<dbReference type="PANTHER" id="PTHR46540">
    <property type="entry name" value="TETRATRICOPEPTIDE REPEAT PROTEIN 12"/>
    <property type="match status" value="1"/>
</dbReference>
<reference evidence="3 4" key="1">
    <citation type="submission" date="2015-08" db="EMBL/GenBank/DDBJ databases">
        <title>Ancestral chromatin configuration constrains chromatin evolution on differentiating sex chromosomes in Drosophila.</title>
        <authorList>
            <person name="Zhou Q."/>
            <person name="Bachtrog D."/>
        </authorList>
    </citation>
    <scope>NUCLEOTIDE SEQUENCE [LARGE SCALE GENOMIC DNA]</scope>
    <source>
        <tissue evidence="3">Whole larvae</tissue>
    </source>
</reference>
<evidence type="ECO:0000256" key="2">
    <source>
        <dbReference type="SAM" id="MobiDB-lite"/>
    </source>
</evidence>
<evidence type="ECO:0000313" key="3">
    <source>
        <dbReference type="EMBL" id="ALC47661.1"/>
    </source>
</evidence>
<dbReference type="Pfam" id="PF13414">
    <property type="entry name" value="TPR_11"/>
    <property type="match status" value="1"/>
</dbReference>
<sequence length="226" mass="26305">MSQEAPLDDFTDFENTLQQIEAILKEGGDALTEEQTQTKVKTLEDFEKLDVNNVSLKVREDRTLINKRDTPEKPPPGHGATTDQASFMREVERDANDRAQARAKRENEAEQQRSQGNEAFRKGNYEKAILHYNKAVERVKDSAITYNNRALCYIRLRNYKRALVDCQYVLDKLQETNLRAWLYRANAYKRLNDSELFEQSVAKAREHNPQQLAYIDKYIAQIDTEN</sequence>